<evidence type="ECO:0000256" key="2">
    <source>
        <dbReference type="ARBA" id="ARBA00005512"/>
    </source>
</evidence>
<evidence type="ECO:0000256" key="8">
    <source>
        <dbReference type="RuleBase" id="RU361229"/>
    </source>
</evidence>
<dbReference type="InterPro" id="IPR057433">
    <property type="entry name" value="LMF1/2_C"/>
</dbReference>
<evidence type="ECO:0000259" key="10">
    <source>
        <dbReference type="Pfam" id="PF25179"/>
    </source>
</evidence>
<dbReference type="EMBL" id="KZ308118">
    <property type="protein sequence ID" value="KAG8221967.1"/>
    <property type="molecule type" value="Genomic_DNA"/>
</dbReference>
<feature type="transmembrane region" description="Helical" evidence="8">
    <location>
        <begin position="84"/>
        <end position="102"/>
    </location>
</feature>
<evidence type="ECO:0000256" key="1">
    <source>
        <dbReference type="ARBA" id="ARBA00004477"/>
    </source>
</evidence>
<dbReference type="Pfam" id="PF06762">
    <property type="entry name" value="LMF1"/>
    <property type="match status" value="1"/>
</dbReference>
<organism evidence="11 12">
    <name type="scientific">Ladona fulva</name>
    <name type="common">Scarce chaser dragonfly</name>
    <name type="synonym">Libellula fulva</name>
    <dbReference type="NCBI Taxonomy" id="123851"/>
    <lineage>
        <taxon>Eukaryota</taxon>
        <taxon>Metazoa</taxon>
        <taxon>Ecdysozoa</taxon>
        <taxon>Arthropoda</taxon>
        <taxon>Hexapoda</taxon>
        <taxon>Insecta</taxon>
        <taxon>Pterygota</taxon>
        <taxon>Palaeoptera</taxon>
        <taxon>Odonata</taxon>
        <taxon>Epiprocta</taxon>
        <taxon>Anisoptera</taxon>
        <taxon>Libelluloidea</taxon>
        <taxon>Libellulidae</taxon>
        <taxon>Ladona</taxon>
    </lineage>
</organism>
<dbReference type="GO" id="GO:0005789">
    <property type="term" value="C:endoplasmic reticulum membrane"/>
    <property type="evidence" value="ECO:0007669"/>
    <property type="project" value="UniProtKB-SubCell"/>
</dbReference>
<evidence type="ECO:0000259" key="9">
    <source>
        <dbReference type="Pfam" id="PF06762"/>
    </source>
</evidence>
<keyword evidence="5 8" id="KW-1133">Transmembrane helix</keyword>
<evidence type="ECO:0000313" key="11">
    <source>
        <dbReference type="EMBL" id="KAG8221967.1"/>
    </source>
</evidence>
<feature type="transmembrane region" description="Helical" evidence="8">
    <location>
        <begin position="398"/>
        <end position="421"/>
    </location>
</feature>
<keyword evidence="7" id="KW-0325">Glycoprotein</keyword>
<feature type="transmembrane region" description="Helical" evidence="8">
    <location>
        <begin position="175"/>
        <end position="197"/>
    </location>
</feature>
<feature type="domain" description="Lipase maturation factor 1/2 C-terminal" evidence="10">
    <location>
        <begin position="452"/>
        <end position="591"/>
    </location>
</feature>
<reference evidence="11" key="1">
    <citation type="submission" date="2013-04" db="EMBL/GenBank/DDBJ databases">
        <authorList>
            <person name="Qu J."/>
            <person name="Murali S.C."/>
            <person name="Bandaranaike D."/>
            <person name="Bellair M."/>
            <person name="Blankenburg K."/>
            <person name="Chao H."/>
            <person name="Dinh H."/>
            <person name="Doddapaneni H."/>
            <person name="Downs B."/>
            <person name="Dugan-Rocha S."/>
            <person name="Elkadiri S."/>
            <person name="Gnanaolivu R.D."/>
            <person name="Hernandez B."/>
            <person name="Javaid M."/>
            <person name="Jayaseelan J.C."/>
            <person name="Lee S."/>
            <person name="Li M."/>
            <person name="Ming W."/>
            <person name="Munidasa M."/>
            <person name="Muniz J."/>
            <person name="Nguyen L."/>
            <person name="Ongeri F."/>
            <person name="Osuji N."/>
            <person name="Pu L.-L."/>
            <person name="Puazo M."/>
            <person name="Qu C."/>
            <person name="Quiroz J."/>
            <person name="Raj R."/>
            <person name="Weissenberger G."/>
            <person name="Xin Y."/>
            <person name="Zou X."/>
            <person name="Han Y."/>
            <person name="Richards S."/>
            <person name="Worley K."/>
            <person name="Muzny D."/>
            <person name="Gibbs R."/>
        </authorList>
    </citation>
    <scope>NUCLEOTIDE SEQUENCE</scope>
    <source>
        <strain evidence="11">Sampled in the wild</strain>
    </source>
</reference>
<dbReference type="PANTHER" id="PTHR14463">
    <property type="entry name" value="LIPASE MATURATION FACTOR"/>
    <property type="match status" value="1"/>
</dbReference>
<name>A0A8K0JUB0_LADFU</name>
<feature type="transmembrane region" description="Helical" evidence="8">
    <location>
        <begin position="364"/>
        <end position="386"/>
    </location>
</feature>
<keyword evidence="3 8" id="KW-0812">Transmembrane</keyword>
<dbReference type="OrthoDB" id="434126at2759"/>
<feature type="domain" description="Lipase maturation factor 1/2 N-terminal" evidence="9">
    <location>
        <begin position="130"/>
        <end position="293"/>
    </location>
</feature>
<keyword evidence="6 8" id="KW-0472">Membrane</keyword>
<evidence type="ECO:0000256" key="5">
    <source>
        <dbReference type="ARBA" id="ARBA00022989"/>
    </source>
</evidence>
<dbReference type="Pfam" id="PF25179">
    <property type="entry name" value="LMF1_C"/>
    <property type="match status" value="1"/>
</dbReference>
<evidence type="ECO:0000313" key="12">
    <source>
        <dbReference type="Proteomes" id="UP000792457"/>
    </source>
</evidence>
<feature type="transmembrane region" description="Helical" evidence="8">
    <location>
        <begin position="132"/>
        <end position="154"/>
    </location>
</feature>
<reference evidence="11" key="2">
    <citation type="submission" date="2017-10" db="EMBL/GenBank/DDBJ databases">
        <title>Ladona fulva Genome sequencing and assembly.</title>
        <authorList>
            <person name="Murali S."/>
            <person name="Richards S."/>
            <person name="Bandaranaike D."/>
            <person name="Bellair M."/>
            <person name="Blankenburg K."/>
            <person name="Chao H."/>
            <person name="Dinh H."/>
            <person name="Doddapaneni H."/>
            <person name="Dugan-Rocha S."/>
            <person name="Elkadiri S."/>
            <person name="Gnanaolivu R."/>
            <person name="Hernandez B."/>
            <person name="Skinner E."/>
            <person name="Javaid M."/>
            <person name="Lee S."/>
            <person name="Li M."/>
            <person name="Ming W."/>
            <person name="Munidasa M."/>
            <person name="Muniz J."/>
            <person name="Nguyen L."/>
            <person name="Hughes D."/>
            <person name="Osuji N."/>
            <person name="Pu L.-L."/>
            <person name="Puazo M."/>
            <person name="Qu C."/>
            <person name="Quiroz J."/>
            <person name="Raj R."/>
            <person name="Weissenberger G."/>
            <person name="Xin Y."/>
            <person name="Zou X."/>
            <person name="Han Y."/>
            <person name="Worley K."/>
            <person name="Muzny D."/>
            <person name="Gibbs R."/>
        </authorList>
    </citation>
    <scope>NUCLEOTIDE SEQUENCE</scope>
    <source>
        <strain evidence="11">Sampled in the wild</strain>
    </source>
</reference>
<evidence type="ECO:0000256" key="6">
    <source>
        <dbReference type="ARBA" id="ARBA00023136"/>
    </source>
</evidence>
<dbReference type="InterPro" id="IPR009613">
    <property type="entry name" value="LMF"/>
</dbReference>
<feature type="transmembrane region" description="Helical" evidence="8">
    <location>
        <begin position="109"/>
        <end position="126"/>
    </location>
</feature>
<feature type="transmembrane region" description="Helical" evidence="8">
    <location>
        <begin position="308"/>
        <end position="329"/>
    </location>
</feature>
<gene>
    <name evidence="11" type="ORF">J437_LFUL007808</name>
</gene>
<feature type="transmembrane region" description="Helical" evidence="8">
    <location>
        <begin position="18"/>
        <end position="38"/>
    </location>
</feature>
<proteinExistence type="inferred from homology"/>
<feature type="transmembrane region" description="Helical" evidence="8">
    <location>
        <begin position="225"/>
        <end position="249"/>
    </location>
</feature>
<dbReference type="InterPro" id="IPR057434">
    <property type="entry name" value="LMF1/2_N"/>
</dbReference>
<evidence type="ECO:0000256" key="3">
    <source>
        <dbReference type="ARBA" id="ARBA00022692"/>
    </source>
</evidence>
<protein>
    <recommendedName>
        <fullName evidence="8">Lipase maturation factor</fullName>
    </recommendedName>
</protein>
<feature type="transmembrane region" description="Helical" evidence="8">
    <location>
        <begin position="261"/>
        <end position="288"/>
    </location>
</feature>
<accession>A0A8K0JUB0</accession>
<dbReference type="GO" id="GO:0051604">
    <property type="term" value="P:protein maturation"/>
    <property type="evidence" value="ECO:0007669"/>
    <property type="project" value="InterPro"/>
</dbReference>
<dbReference type="PANTHER" id="PTHR14463:SF5">
    <property type="entry name" value="LIPASE MATURATION FACTOR 2"/>
    <property type="match status" value="1"/>
</dbReference>
<comment type="similarity">
    <text evidence="2 8">Belongs to the lipase maturation factor family.</text>
</comment>
<evidence type="ECO:0000256" key="7">
    <source>
        <dbReference type="ARBA" id="ARBA00023180"/>
    </source>
</evidence>
<evidence type="ECO:0000256" key="4">
    <source>
        <dbReference type="ARBA" id="ARBA00022824"/>
    </source>
</evidence>
<keyword evidence="4 8" id="KW-0256">Endoplasmic reticulum</keyword>
<dbReference type="Proteomes" id="UP000792457">
    <property type="component" value="Unassembled WGS sequence"/>
</dbReference>
<comment type="function">
    <text evidence="8">Involved in the maturation of specific proteins in the endoplasmic reticulum.</text>
</comment>
<sequence>MRHIIASKMVSIVYTRNLYLRGISVVYLFAFASLYVQIPGLYGNNGLLPARTQMESKANGILAKFLSKPTLLWFGSYLGLETEYMMEVIALIGTTLAFIGMVSQKFCTMLSFALLWALYFSLYQVGQTFMWFQWDILLLEAGFLTIFVAPMRYVKPGKNRSQLYQNPVTFQLVRWLLFRLMFSSGVVKFTSGCPIWWGMKALSVHFESQCIPTPLAWYAHHLPEWFLKISMIGSHVIEVAVPFLFFFPLSAVRVTAFYLQIFLQLCIIITGNYNFFNLLTMVLCISLLNDNFFFTKKKGKGRSSESSWLLTILAKAVHLGVYGILLYFVKILFALRVTDKWTIESDTTFTKEDFERALGKAVPAAMLLGALPLALSSAEAVTAAILDGPNRFLSKVANFFYTIFYVTVAVFLFSVSLVPLASVHPPVLQASANNTIPALLKHWHSRVEPFQISNPYGLFRRMTGVGGRPEVVIEGSLSIDGPWKEYHFLYKPGDVNSSLSFVAPHQPRLDWQMWFAALQTYNQNPWIVSLAHRLLTGQPEVLQLMDTARNPFAKSPPRFLRASLYHYHYTLWSQKSSPTWWRRERIGEYFPIFSKDHPPLLEYLKKLKIIGPDASGKGKGKDRKEWTNKWLISFLVFLRSLTSQVEPSILLWSLFSSGCIIALTRRV</sequence>
<comment type="subcellular location">
    <subcellularLocation>
        <location evidence="1 8">Endoplasmic reticulum membrane</location>
        <topology evidence="1 8">Multi-pass membrane protein</topology>
    </subcellularLocation>
</comment>
<keyword evidence="12" id="KW-1185">Reference proteome</keyword>
<comment type="caution">
    <text evidence="11">The sequence shown here is derived from an EMBL/GenBank/DDBJ whole genome shotgun (WGS) entry which is preliminary data.</text>
</comment>
<dbReference type="AlphaFoldDB" id="A0A8K0JUB0"/>